<dbReference type="SMART" id="SM00530">
    <property type="entry name" value="HTH_XRE"/>
    <property type="match status" value="1"/>
</dbReference>
<dbReference type="GO" id="GO:0003677">
    <property type="term" value="F:DNA binding"/>
    <property type="evidence" value="ECO:0007669"/>
    <property type="project" value="InterPro"/>
</dbReference>
<dbReference type="PATRIC" id="fig|1590.306.peg.35"/>
<dbReference type="CDD" id="cd00093">
    <property type="entry name" value="HTH_XRE"/>
    <property type="match status" value="1"/>
</dbReference>
<evidence type="ECO:0000313" key="3">
    <source>
        <dbReference type="Proteomes" id="UP000094892"/>
    </source>
</evidence>
<dbReference type="Pfam" id="PF13443">
    <property type="entry name" value="HTH_26"/>
    <property type="match status" value="1"/>
</dbReference>
<dbReference type="EMBL" id="MCOL01000001">
    <property type="protein sequence ID" value="ODO60102.1"/>
    <property type="molecule type" value="Genomic_DNA"/>
</dbReference>
<comment type="caution">
    <text evidence="2">The sequence shown here is derived from an EMBL/GenBank/DDBJ whole genome shotgun (WGS) entry which is preliminary data.</text>
</comment>
<reference evidence="2 3" key="1">
    <citation type="submission" date="2016-08" db="EMBL/GenBank/DDBJ databases">
        <title>Genome sequencing of Lactobacillus plantarum JSA22, isolated from fermented soybean paste.</title>
        <authorList>
            <person name="Choi H.S."/>
        </authorList>
    </citation>
    <scope>NUCLEOTIDE SEQUENCE [LARGE SCALE GENOMIC DNA]</scope>
    <source>
        <strain evidence="2 3">JSA22</strain>
    </source>
</reference>
<dbReference type="PROSITE" id="PS50943">
    <property type="entry name" value="HTH_CROC1"/>
    <property type="match status" value="1"/>
</dbReference>
<dbReference type="SUPFAM" id="SSF47413">
    <property type="entry name" value="lambda repressor-like DNA-binding domains"/>
    <property type="match status" value="1"/>
</dbReference>
<feature type="domain" description="HTH cro/C1-type" evidence="1">
    <location>
        <begin position="6"/>
        <end position="61"/>
    </location>
</feature>
<gene>
    <name evidence="2" type="ORF">LPJSA22_00034</name>
</gene>
<dbReference type="PANTHER" id="PTHR37301">
    <property type="entry name" value="DNA-BINDING PROTEIN-RELATED"/>
    <property type="match status" value="1"/>
</dbReference>
<evidence type="ECO:0000313" key="2">
    <source>
        <dbReference type="EMBL" id="ODO60102.1"/>
    </source>
</evidence>
<dbReference type="InterPro" id="IPR001387">
    <property type="entry name" value="Cro/C1-type_HTH"/>
</dbReference>
<organism evidence="2 3">
    <name type="scientific">Lactiplantibacillus plantarum</name>
    <name type="common">Lactobacillus plantarum</name>
    <dbReference type="NCBI Taxonomy" id="1590"/>
    <lineage>
        <taxon>Bacteria</taxon>
        <taxon>Bacillati</taxon>
        <taxon>Bacillota</taxon>
        <taxon>Bacilli</taxon>
        <taxon>Lactobacillales</taxon>
        <taxon>Lactobacillaceae</taxon>
        <taxon>Lactiplantibacillus</taxon>
    </lineage>
</organism>
<dbReference type="AlphaFoldDB" id="A0A1E3KMM0"/>
<dbReference type="Gene3D" id="1.10.260.40">
    <property type="entry name" value="lambda repressor-like DNA-binding domains"/>
    <property type="match status" value="1"/>
</dbReference>
<dbReference type="Proteomes" id="UP000094892">
    <property type="component" value="Unassembled WGS sequence"/>
</dbReference>
<protein>
    <recommendedName>
        <fullName evidence="1">HTH cro/C1-type domain-containing protein</fullName>
    </recommendedName>
</protein>
<dbReference type="PANTHER" id="PTHR37301:SF1">
    <property type="entry name" value="DNA-BINDING PROTEIN"/>
    <property type="match status" value="1"/>
</dbReference>
<evidence type="ECO:0000259" key="1">
    <source>
        <dbReference type="PROSITE" id="PS50943"/>
    </source>
</evidence>
<dbReference type="InterPro" id="IPR010982">
    <property type="entry name" value="Lambda_DNA-bd_dom_sf"/>
</dbReference>
<sequence>MIKIDLKNLAKSKGFTLTDISKATGISMNTLSVLGRNVSTGIQFDTLDKICRFLTCTPNDIIKVLPDDYIVQVPAQKSKDDAIYAIGVKETVIHKSIVENSMYDADAEENIFYVKLISCTDNEAIFFVGLPVGSGFFNTPTESEEKTTKWLVSLNERNRASISKQATGIYLENYWNKKIALPQKVSIVFNVPNQGSVYSFTLHEKDDHVLLEDH</sequence>
<name>A0A1E3KMM0_LACPN</name>
<accession>A0A1E3KMM0</accession>
<proteinExistence type="predicted"/>